<sequence length="219" mass="25704">MVDPFAVKDCALIAVATGEYVQTLRELKEKLAAIPTGCIYYHFWGGLLRARFDDPQYQNDFAIWSWRSLHDKTLAERLAVIDPTDFGDLNELRRELIEVIEERLDENELLAWVIPSHGFHFVRSQIVVFDTGRRFSTIDELSTHIVHMSPGTIFYHMIDARRRTPHFKNDFSEWIMGLEEEHQELASRIAGIDPYFTTLRELRDELERVFTAYVKERRG</sequence>
<protein>
    <submittedName>
        <fullName evidence="1">Hypothetical cytosolic protein</fullName>
    </submittedName>
</protein>
<dbReference type="InterPro" id="IPR044036">
    <property type="entry name" value="DUF5752"/>
</dbReference>
<keyword evidence="2" id="KW-1185">Reference proteome</keyword>
<accession>Q2LX86</accession>
<reference evidence="1 2" key="1">
    <citation type="journal article" date="2007" name="Proc. Natl. Acad. Sci. U.S.A.">
        <title>The genome of Syntrophus aciditrophicus: life at the thermodynamic limit of microbial growth.</title>
        <authorList>
            <person name="McInerney M.J."/>
            <person name="Rohlin L."/>
            <person name="Mouttaki H."/>
            <person name="Kim U."/>
            <person name="Krupp R.S."/>
            <person name="Rios-Hernandez L."/>
            <person name="Sieber J."/>
            <person name="Struchtemeyer C.G."/>
            <person name="Bhattacharyya A."/>
            <person name="Campbell J.W."/>
            <person name="Gunsalus R.P."/>
        </authorList>
    </citation>
    <scope>NUCLEOTIDE SEQUENCE [LARGE SCALE GENOMIC DNA]</scope>
    <source>
        <strain evidence="1 2">SB</strain>
    </source>
</reference>
<dbReference type="OrthoDB" id="264053at2"/>
<dbReference type="AlphaFoldDB" id="Q2LX86"/>
<dbReference type="Proteomes" id="UP000001933">
    <property type="component" value="Chromosome"/>
</dbReference>
<gene>
    <name evidence="1" type="ORF">SYN_02625</name>
</gene>
<dbReference type="Pfam" id="PF19027">
    <property type="entry name" value="DUF5752"/>
    <property type="match status" value="1"/>
</dbReference>
<evidence type="ECO:0000313" key="2">
    <source>
        <dbReference type="Proteomes" id="UP000001933"/>
    </source>
</evidence>
<dbReference type="KEGG" id="sat:SYN_02625"/>
<organism evidence="1 2">
    <name type="scientific">Syntrophus aciditrophicus (strain SB)</name>
    <dbReference type="NCBI Taxonomy" id="56780"/>
    <lineage>
        <taxon>Bacteria</taxon>
        <taxon>Pseudomonadati</taxon>
        <taxon>Thermodesulfobacteriota</taxon>
        <taxon>Syntrophia</taxon>
        <taxon>Syntrophales</taxon>
        <taxon>Syntrophaceae</taxon>
        <taxon>Syntrophus</taxon>
    </lineage>
</organism>
<dbReference type="EMBL" id="CP000252">
    <property type="protein sequence ID" value="ABC78699.1"/>
    <property type="molecule type" value="Genomic_DNA"/>
</dbReference>
<dbReference type="RefSeq" id="WP_011418716.1">
    <property type="nucleotide sequence ID" value="NC_007759.1"/>
</dbReference>
<dbReference type="eggNOG" id="COG0438">
    <property type="taxonomic scope" value="Bacteria"/>
</dbReference>
<dbReference type="InParanoid" id="Q2LX86"/>
<evidence type="ECO:0000313" key="1">
    <source>
        <dbReference type="EMBL" id="ABC78699.1"/>
    </source>
</evidence>
<dbReference type="HOGENOM" id="CLU_104927_0_0_7"/>
<proteinExistence type="predicted"/>
<name>Q2LX86_SYNAS</name>
<dbReference type="STRING" id="56780.SYN_02625"/>